<evidence type="ECO:0000256" key="4">
    <source>
        <dbReference type="ARBA" id="ARBA00022989"/>
    </source>
</evidence>
<dbReference type="SUPFAM" id="SSF48652">
    <property type="entry name" value="Tetraspanin"/>
    <property type="match status" value="1"/>
</dbReference>
<evidence type="ECO:0000256" key="7">
    <source>
        <dbReference type="RuleBase" id="RU361218"/>
    </source>
</evidence>
<comment type="similarity">
    <text evidence="2 7">Belongs to the tetraspanin (TM4SF) family.</text>
</comment>
<accession>E2BUA8</accession>
<feature type="transmembrane region" description="Helical" evidence="7">
    <location>
        <begin position="145"/>
        <end position="167"/>
    </location>
</feature>
<evidence type="ECO:0000256" key="6">
    <source>
        <dbReference type="PIRSR" id="PIRSR002419-1"/>
    </source>
</evidence>
<dbReference type="Gene3D" id="1.10.1450.10">
    <property type="entry name" value="Tetraspanin"/>
    <property type="match status" value="1"/>
</dbReference>
<protein>
    <recommendedName>
        <fullName evidence="7">Tetraspanin</fullName>
    </recommendedName>
</protein>
<dbReference type="Proteomes" id="UP000008237">
    <property type="component" value="Unassembled WGS sequence"/>
</dbReference>
<dbReference type="InParanoid" id="E2BUA8"/>
<keyword evidence="3 7" id="KW-0812">Transmembrane</keyword>
<comment type="caution">
    <text evidence="7">Lacks conserved residue(s) required for the propagation of feature annotation.</text>
</comment>
<organism evidence="9">
    <name type="scientific">Harpegnathos saltator</name>
    <name type="common">Jerdon's jumping ant</name>
    <dbReference type="NCBI Taxonomy" id="610380"/>
    <lineage>
        <taxon>Eukaryota</taxon>
        <taxon>Metazoa</taxon>
        <taxon>Ecdysozoa</taxon>
        <taxon>Arthropoda</taxon>
        <taxon>Hexapoda</taxon>
        <taxon>Insecta</taxon>
        <taxon>Pterygota</taxon>
        <taxon>Neoptera</taxon>
        <taxon>Endopterygota</taxon>
        <taxon>Hymenoptera</taxon>
        <taxon>Apocrita</taxon>
        <taxon>Aculeata</taxon>
        <taxon>Formicoidea</taxon>
        <taxon>Formicidae</taxon>
        <taxon>Ponerinae</taxon>
        <taxon>Ponerini</taxon>
        <taxon>Harpegnathos</taxon>
    </lineage>
</organism>
<feature type="transmembrane region" description="Helical" evidence="7">
    <location>
        <begin position="15"/>
        <end position="39"/>
    </location>
</feature>
<dbReference type="InterPro" id="IPR000301">
    <property type="entry name" value="Tetraspanin_animals"/>
</dbReference>
<dbReference type="InterPro" id="IPR008952">
    <property type="entry name" value="Tetraspanin_EC2_sf"/>
</dbReference>
<evidence type="ECO:0000256" key="5">
    <source>
        <dbReference type="ARBA" id="ARBA00023136"/>
    </source>
</evidence>
<evidence type="ECO:0000256" key="2">
    <source>
        <dbReference type="ARBA" id="ARBA00006840"/>
    </source>
</evidence>
<evidence type="ECO:0000256" key="3">
    <source>
        <dbReference type="ARBA" id="ARBA00022692"/>
    </source>
</evidence>
<dbReference type="PANTHER" id="PTHR19282">
    <property type="entry name" value="TETRASPANIN"/>
    <property type="match status" value="1"/>
</dbReference>
<evidence type="ECO:0000256" key="1">
    <source>
        <dbReference type="ARBA" id="ARBA00004141"/>
    </source>
</evidence>
<dbReference type="PANTHER" id="PTHR19282:SF456">
    <property type="entry name" value="CD63 MOLECULE"/>
    <property type="match status" value="1"/>
</dbReference>
<gene>
    <name evidence="8" type="ORF">EAI_15194</name>
</gene>
<keyword evidence="5 7" id="KW-0472">Membrane</keyword>
<dbReference type="OrthoDB" id="10033535at2759"/>
<evidence type="ECO:0000313" key="8">
    <source>
        <dbReference type="EMBL" id="EFN80736.1"/>
    </source>
</evidence>
<dbReference type="STRING" id="610380.E2BUA8"/>
<dbReference type="Pfam" id="PF00335">
    <property type="entry name" value="Tetraspanin"/>
    <property type="match status" value="1"/>
</dbReference>
<proteinExistence type="inferred from homology"/>
<dbReference type="OMA" id="TGSANCI"/>
<dbReference type="PRINTS" id="PR00259">
    <property type="entry name" value="TMFOUR"/>
</dbReference>
<dbReference type="InterPro" id="IPR018499">
    <property type="entry name" value="Tetraspanin/Peripherin"/>
</dbReference>
<sequence>MALLPLGLAPKTIKYLMFAFNLLFVFCTLLIAVFVLEIIGGTMGYVMRENVTSVVKGKMLNTMAGYNSTKDIQLIWDDLQQDFDCCGTTNATDWINRYSGIPMSCCDRAVGTIGSTNCTLESPTLHSMGCLDAFAHFAEKHAGKIAGVGIGLGVIQLLGIFLSSYLAKSIKNCYQTM</sequence>
<dbReference type="CDD" id="cd03127">
    <property type="entry name" value="tetraspanin_LEL"/>
    <property type="match status" value="1"/>
</dbReference>
<dbReference type="GO" id="GO:0005886">
    <property type="term" value="C:plasma membrane"/>
    <property type="evidence" value="ECO:0007669"/>
    <property type="project" value="TreeGrafter"/>
</dbReference>
<dbReference type="PIRSF" id="PIRSF002419">
    <property type="entry name" value="Tetraspanin"/>
    <property type="match status" value="1"/>
</dbReference>
<keyword evidence="6" id="KW-1015">Disulfide bond</keyword>
<name>E2BUA8_HARSA</name>
<reference evidence="8 9" key="1">
    <citation type="journal article" date="2010" name="Science">
        <title>Genomic comparison of the ants Camponotus floridanus and Harpegnathos saltator.</title>
        <authorList>
            <person name="Bonasio R."/>
            <person name="Zhang G."/>
            <person name="Ye C."/>
            <person name="Mutti N.S."/>
            <person name="Fang X."/>
            <person name="Qin N."/>
            <person name="Donahue G."/>
            <person name="Yang P."/>
            <person name="Li Q."/>
            <person name="Li C."/>
            <person name="Zhang P."/>
            <person name="Huang Z."/>
            <person name="Berger S.L."/>
            <person name="Reinberg D."/>
            <person name="Wang J."/>
            <person name="Liebig J."/>
        </authorList>
    </citation>
    <scope>NUCLEOTIDE SEQUENCE [LARGE SCALE GENOMIC DNA]</scope>
    <source>
        <strain evidence="8 9">R22 G/1</strain>
    </source>
</reference>
<dbReference type="EMBL" id="GL450619">
    <property type="protein sequence ID" value="EFN80736.1"/>
    <property type="molecule type" value="Genomic_DNA"/>
</dbReference>
<keyword evidence="4 7" id="KW-1133">Transmembrane helix</keyword>
<evidence type="ECO:0000313" key="9">
    <source>
        <dbReference type="Proteomes" id="UP000008237"/>
    </source>
</evidence>
<feature type="disulfide bond" evidence="6">
    <location>
        <begin position="86"/>
        <end position="105"/>
    </location>
</feature>
<comment type="subcellular location">
    <subcellularLocation>
        <location evidence="1 7">Membrane</location>
        <topology evidence="1 7">Multi-pass membrane protein</topology>
    </subcellularLocation>
</comment>
<keyword evidence="9" id="KW-1185">Reference proteome</keyword>
<dbReference type="AlphaFoldDB" id="E2BUA8"/>